<name>A0A0F9JRV7_9ZZZZ</name>
<protein>
    <submittedName>
        <fullName evidence="2">Uncharacterized protein</fullName>
    </submittedName>
</protein>
<feature type="transmembrane region" description="Helical" evidence="1">
    <location>
        <begin position="60"/>
        <end position="83"/>
    </location>
</feature>
<evidence type="ECO:0000256" key="1">
    <source>
        <dbReference type="SAM" id="Phobius"/>
    </source>
</evidence>
<dbReference type="AlphaFoldDB" id="A0A0F9JRV7"/>
<reference evidence="2" key="1">
    <citation type="journal article" date="2015" name="Nature">
        <title>Complex archaea that bridge the gap between prokaryotes and eukaryotes.</title>
        <authorList>
            <person name="Spang A."/>
            <person name="Saw J.H."/>
            <person name="Jorgensen S.L."/>
            <person name="Zaremba-Niedzwiedzka K."/>
            <person name="Martijn J."/>
            <person name="Lind A.E."/>
            <person name="van Eijk R."/>
            <person name="Schleper C."/>
            <person name="Guy L."/>
            <person name="Ettema T.J."/>
        </authorList>
    </citation>
    <scope>NUCLEOTIDE SEQUENCE</scope>
</reference>
<feature type="transmembrane region" description="Helical" evidence="1">
    <location>
        <begin position="21"/>
        <end position="48"/>
    </location>
</feature>
<keyword evidence="1" id="KW-0812">Transmembrane</keyword>
<proteinExistence type="predicted"/>
<keyword evidence="1" id="KW-1133">Transmembrane helix</keyword>
<accession>A0A0F9JRV7</accession>
<dbReference type="EMBL" id="LAZR01009483">
    <property type="protein sequence ID" value="KKM72378.1"/>
    <property type="molecule type" value="Genomic_DNA"/>
</dbReference>
<comment type="caution">
    <text evidence="2">The sequence shown here is derived from an EMBL/GenBank/DDBJ whole genome shotgun (WGS) entry which is preliminary data.</text>
</comment>
<sequence length="152" mass="18523">MSVKNFFTRTIAHNIYKTSGRLWFAFSKSTSSLTMISLHIIFNLFWTIRHTYLIIHSPSFWPRFIFLMVHLVAFVMWGIFFIYRIHNISDSDHWEPEWTKTIGRKFKSIWTEISRDETEQEKIEKERIKKRNAAKRNEKNKYKRCDILDIDK</sequence>
<organism evidence="2">
    <name type="scientific">marine sediment metagenome</name>
    <dbReference type="NCBI Taxonomy" id="412755"/>
    <lineage>
        <taxon>unclassified sequences</taxon>
        <taxon>metagenomes</taxon>
        <taxon>ecological metagenomes</taxon>
    </lineage>
</organism>
<gene>
    <name evidence="2" type="ORF">LCGC14_1421160</name>
</gene>
<evidence type="ECO:0000313" key="2">
    <source>
        <dbReference type="EMBL" id="KKM72378.1"/>
    </source>
</evidence>
<keyword evidence="1" id="KW-0472">Membrane</keyword>